<dbReference type="InterPro" id="IPR045865">
    <property type="entry name" value="ACT-like_dom_sf"/>
</dbReference>
<gene>
    <name evidence="3" type="primary">purU</name>
    <name evidence="6" type="ORF">SAMN04488069_10197</name>
</gene>
<dbReference type="PANTHER" id="PTHR42706:SF1">
    <property type="entry name" value="FORMYLTETRAHYDROFOLATE DEFORMYLASE 2, MITOCHONDRIAL"/>
    <property type="match status" value="1"/>
</dbReference>
<dbReference type="GO" id="GO:0006730">
    <property type="term" value="P:one-carbon metabolic process"/>
    <property type="evidence" value="ECO:0007669"/>
    <property type="project" value="UniProtKB-KW"/>
</dbReference>
<dbReference type="UniPathway" id="UPA00074">
    <property type="reaction ID" value="UER00170"/>
</dbReference>
<dbReference type="InterPro" id="IPR002912">
    <property type="entry name" value="ACT_dom"/>
</dbReference>
<feature type="active site" evidence="3">
    <location>
        <position position="234"/>
    </location>
</feature>
<dbReference type="Gene3D" id="3.30.70.260">
    <property type="match status" value="1"/>
</dbReference>
<dbReference type="PANTHER" id="PTHR42706">
    <property type="entry name" value="FORMYLTETRAHYDROFOLATE DEFORMYLASE"/>
    <property type="match status" value="1"/>
</dbReference>
<name>A0A1H3AZ45_9BACT</name>
<evidence type="ECO:0000256" key="1">
    <source>
        <dbReference type="ARBA" id="ARBA00022563"/>
    </source>
</evidence>
<protein>
    <recommendedName>
        <fullName evidence="3 4">Formyltetrahydrofolate deformylase</fullName>
        <ecNumber evidence="3 4">3.5.1.10</ecNumber>
    </recommendedName>
    <alternativeName>
        <fullName evidence="3">Formyl-FH(4) hydrolase</fullName>
    </alternativeName>
</protein>
<dbReference type="EC" id="3.5.1.10" evidence="3 4"/>
<dbReference type="GO" id="GO:0008864">
    <property type="term" value="F:formyltetrahydrofolate deformylase activity"/>
    <property type="evidence" value="ECO:0007669"/>
    <property type="project" value="UniProtKB-UniRule"/>
</dbReference>
<dbReference type="InterPro" id="IPR036477">
    <property type="entry name" value="Formyl_transf_N_sf"/>
</dbReference>
<dbReference type="CDD" id="cd04875">
    <property type="entry name" value="ACT_F4HF-DF"/>
    <property type="match status" value="1"/>
</dbReference>
<keyword evidence="3" id="KW-0658">Purine biosynthesis</keyword>
<sequence>MPNLAAPLFRVSLMIHYLLIDCPDEPGLVYRTSEVLFRHGLNILRNGEFVEPHDSHFFMRTEFEGDCDPAALIRDLQAALPPTAVVRLRNDQPRRIVVLATREHHCLSELLVRHFFGQLHAEILGVISNHDNLRTITERLDVPYHHISAEGLSREAHEAAVLAQIQHYEPEYVVLARYMRILSPEFVAHFSGHLINIHHSFLPAFIGASPYAQAYERGVKSIGATAHFVTDQLDQGPIIAQSVIPTDHTQSARDMAQAGRDVEKLTLARALTLVCREQVCVHRNKTIVFE</sequence>
<feature type="domain" description="ACT" evidence="5">
    <location>
        <begin position="17"/>
        <end position="93"/>
    </location>
</feature>
<keyword evidence="2 3" id="KW-0378">Hydrolase</keyword>
<proteinExistence type="inferred from homology"/>
<comment type="similarity">
    <text evidence="3">Belongs to the PurU family.</text>
</comment>
<dbReference type="NCBIfam" id="TIGR00655">
    <property type="entry name" value="PurU"/>
    <property type="match status" value="1"/>
</dbReference>
<evidence type="ECO:0000256" key="3">
    <source>
        <dbReference type="HAMAP-Rule" id="MF_01927"/>
    </source>
</evidence>
<dbReference type="SUPFAM" id="SSF55021">
    <property type="entry name" value="ACT-like"/>
    <property type="match status" value="1"/>
</dbReference>
<evidence type="ECO:0000313" key="7">
    <source>
        <dbReference type="Proteomes" id="UP000199249"/>
    </source>
</evidence>
<dbReference type="GO" id="GO:0006189">
    <property type="term" value="P:'de novo' IMP biosynthetic process"/>
    <property type="evidence" value="ECO:0007669"/>
    <property type="project" value="UniProtKB-UniRule"/>
</dbReference>
<dbReference type="Proteomes" id="UP000199249">
    <property type="component" value="Unassembled WGS sequence"/>
</dbReference>
<reference evidence="7" key="1">
    <citation type="submission" date="2016-10" db="EMBL/GenBank/DDBJ databases">
        <authorList>
            <person name="Varghese N."/>
            <person name="Submissions S."/>
        </authorList>
    </citation>
    <scope>NUCLEOTIDE SEQUENCE [LARGE SCALE GENOMIC DNA]</scope>
    <source>
        <strain evidence="7">CGMCC 1.8975</strain>
    </source>
</reference>
<keyword evidence="7" id="KW-1185">Reference proteome</keyword>
<evidence type="ECO:0000256" key="2">
    <source>
        <dbReference type="ARBA" id="ARBA00022801"/>
    </source>
</evidence>
<dbReference type="AlphaFoldDB" id="A0A1H3AZ45"/>
<dbReference type="InterPro" id="IPR002376">
    <property type="entry name" value="Formyl_transf_N"/>
</dbReference>
<dbReference type="STRING" id="651662.SAMN04488069_10197"/>
<dbReference type="InterPro" id="IPR004810">
    <property type="entry name" value="PurU"/>
</dbReference>
<dbReference type="PIRSF" id="PIRSF036480">
    <property type="entry name" value="FormyFH4_hydr"/>
    <property type="match status" value="1"/>
</dbReference>
<organism evidence="6 7">
    <name type="scientific">Hymenobacter psychrophilus</name>
    <dbReference type="NCBI Taxonomy" id="651662"/>
    <lineage>
        <taxon>Bacteria</taxon>
        <taxon>Pseudomonadati</taxon>
        <taxon>Bacteroidota</taxon>
        <taxon>Cytophagia</taxon>
        <taxon>Cytophagales</taxon>
        <taxon>Hymenobacteraceae</taxon>
        <taxon>Hymenobacter</taxon>
    </lineage>
</organism>
<dbReference type="EMBL" id="FNOV01000001">
    <property type="protein sequence ID" value="SDX34855.1"/>
    <property type="molecule type" value="Genomic_DNA"/>
</dbReference>
<dbReference type="PROSITE" id="PS51671">
    <property type="entry name" value="ACT"/>
    <property type="match status" value="1"/>
</dbReference>
<dbReference type="PRINTS" id="PR01575">
    <property type="entry name" value="FFH4HYDRLASE"/>
</dbReference>
<dbReference type="InterPro" id="IPR044074">
    <property type="entry name" value="PurU_ACT"/>
</dbReference>
<keyword evidence="1 3" id="KW-0554">One-carbon metabolism</keyword>
<accession>A0A1H3AZ45</accession>
<comment type="pathway">
    <text evidence="3">Purine metabolism; IMP biosynthesis via de novo pathway; formate from 10-formyl-5,6,7,8-tetrahydrofolate: step 1/1.</text>
</comment>
<dbReference type="NCBIfam" id="NF004684">
    <property type="entry name" value="PRK06027.1"/>
    <property type="match status" value="1"/>
</dbReference>
<dbReference type="Gene3D" id="3.40.50.170">
    <property type="entry name" value="Formyl transferase, N-terminal domain"/>
    <property type="match status" value="1"/>
</dbReference>
<dbReference type="HAMAP" id="MF_01927">
    <property type="entry name" value="PurU"/>
    <property type="match status" value="1"/>
</dbReference>
<evidence type="ECO:0000256" key="4">
    <source>
        <dbReference type="NCBIfam" id="TIGR00655"/>
    </source>
</evidence>
<evidence type="ECO:0000259" key="5">
    <source>
        <dbReference type="PROSITE" id="PS51671"/>
    </source>
</evidence>
<comment type="catalytic activity">
    <reaction evidence="3">
        <text>(6R)-10-formyltetrahydrofolate + H2O = (6S)-5,6,7,8-tetrahydrofolate + formate + H(+)</text>
        <dbReference type="Rhea" id="RHEA:19833"/>
        <dbReference type="ChEBI" id="CHEBI:15377"/>
        <dbReference type="ChEBI" id="CHEBI:15378"/>
        <dbReference type="ChEBI" id="CHEBI:15740"/>
        <dbReference type="ChEBI" id="CHEBI:57453"/>
        <dbReference type="ChEBI" id="CHEBI:195366"/>
        <dbReference type="EC" id="3.5.1.10"/>
    </reaction>
</comment>
<dbReference type="SUPFAM" id="SSF53328">
    <property type="entry name" value="Formyltransferase"/>
    <property type="match status" value="1"/>
</dbReference>
<comment type="function">
    <text evidence="3">Catalyzes the hydrolysis of 10-formyltetrahydrofolate (formyl-FH4) to formate and tetrahydrofolate (FH4).</text>
</comment>
<evidence type="ECO:0000313" key="6">
    <source>
        <dbReference type="EMBL" id="SDX34855.1"/>
    </source>
</evidence>
<dbReference type="Pfam" id="PF00551">
    <property type="entry name" value="Formyl_trans_N"/>
    <property type="match status" value="1"/>
</dbReference>